<dbReference type="EMBL" id="MN739048">
    <property type="protein sequence ID" value="QHS85742.1"/>
    <property type="molecule type" value="Genomic_DNA"/>
</dbReference>
<reference evidence="1" key="1">
    <citation type="journal article" date="2020" name="Nature">
        <title>Giant virus diversity and host interactions through global metagenomics.</title>
        <authorList>
            <person name="Schulz F."/>
            <person name="Roux S."/>
            <person name="Paez-Espino D."/>
            <person name="Jungbluth S."/>
            <person name="Walsh D.A."/>
            <person name="Denef V.J."/>
            <person name="McMahon K.D."/>
            <person name="Konstantinidis K.T."/>
            <person name="Eloe-Fadrosh E.A."/>
            <person name="Kyrpides N.C."/>
            <person name="Woyke T."/>
        </authorList>
    </citation>
    <scope>NUCLEOTIDE SEQUENCE</scope>
    <source>
        <strain evidence="1">GVMAG-M-3300009185-36</strain>
    </source>
</reference>
<accession>A0A6C0B0X0</accession>
<protein>
    <submittedName>
        <fullName evidence="1">Uncharacterized protein</fullName>
    </submittedName>
</protein>
<sequence length="140" mass="16711">MELANFKGTLYGKLENQLFVWEAAWDSFRPLEHIGWNGKEIVGVDTKYKQDIFDPYYGYGSPEMKELCRRLTDITELNIPESTIPWLKGEFWRDRFCEFAFECSSRSVQSWKKYIGYMNSRAKTLRRHNHSRATKRLLLK</sequence>
<evidence type="ECO:0000313" key="1">
    <source>
        <dbReference type="EMBL" id="QHS85742.1"/>
    </source>
</evidence>
<organism evidence="1">
    <name type="scientific">viral metagenome</name>
    <dbReference type="NCBI Taxonomy" id="1070528"/>
    <lineage>
        <taxon>unclassified sequences</taxon>
        <taxon>metagenomes</taxon>
        <taxon>organismal metagenomes</taxon>
    </lineage>
</organism>
<name>A0A6C0B0X0_9ZZZZ</name>
<dbReference type="AlphaFoldDB" id="A0A6C0B0X0"/>
<proteinExistence type="predicted"/>